<dbReference type="InterPro" id="IPR051262">
    <property type="entry name" value="SMP-30/CGR1_Lactonase"/>
</dbReference>
<dbReference type="RefSeq" id="WP_163518700.1">
    <property type="nucleotide sequence ID" value="NZ_JTCM02000010.1"/>
</dbReference>
<feature type="binding site" evidence="4">
    <location>
        <position position="277"/>
    </location>
    <ligand>
        <name>a divalent metal cation</name>
        <dbReference type="ChEBI" id="CHEBI:60240"/>
    </ligand>
</feature>
<evidence type="ECO:0000256" key="2">
    <source>
        <dbReference type="ARBA" id="ARBA00022801"/>
    </source>
</evidence>
<proteinExistence type="inferred from homology"/>
<evidence type="ECO:0000256" key="4">
    <source>
        <dbReference type="PIRSR" id="PIRSR605511-2"/>
    </source>
</evidence>
<evidence type="ECO:0000259" key="5">
    <source>
        <dbReference type="Pfam" id="PF08450"/>
    </source>
</evidence>
<evidence type="ECO:0000313" key="6">
    <source>
        <dbReference type="EMBL" id="NEU72450.1"/>
    </source>
</evidence>
<feature type="binding site" evidence="4">
    <location>
        <position position="166"/>
    </location>
    <ligand>
        <name>substrate</name>
    </ligand>
</feature>
<sequence length="346" mass="38486">MTQASANNKKWHTNRVGIEHKEDLSPIDTKAPTIPGRIVGYDSRINSIVPADAKLEKLADGFLWVEGPVWNRKEKYLLFSDVKANKIYKWEPGKGISTYLSPSGYTGDTPFNGIEPGSNGLIFDSQGRLVMCQHGNRRVARLENRENNTQIALADRYDNKRLNSPNDLVYKSNGDLYFTDPPYGLPTQRHDDPEKELPFSGVYRLSPDGKLTLLTDEIRSPNGIAFSPDEKILYISDSTTKQSRWLAYDVAPDGTLQNGRTFADGWTWERNRQGNPDGIKVDRAGNMYAAAPEAVFIFAPDGTLLGSIETGVRTSNVAWGEDGNSLFITANTAIYRIRLTATGDGY</sequence>
<dbReference type="InterPro" id="IPR005511">
    <property type="entry name" value="SMP-30"/>
</dbReference>
<dbReference type="PANTHER" id="PTHR47572">
    <property type="entry name" value="LIPOPROTEIN-RELATED"/>
    <property type="match status" value="1"/>
</dbReference>
<dbReference type="Proteomes" id="UP000031549">
    <property type="component" value="Unassembled WGS sequence"/>
</dbReference>
<feature type="domain" description="SMP-30/Gluconolactonase/LRE-like region" evidence="5">
    <location>
        <begin position="65"/>
        <end position="330"/>
    </location>
</feature>
<protein>
    <submittedName>
        <fullName evidence="6">SMP-30/gluconolactonase/LRE family protein</fullName>
    </submittedName>
</protein>
<comment type="similarity">
    <text evidence="1">Belongs to the SMP-30/CGR1 family.</text>
</comment>
<dbReference type="PRINTS" id="PR01790">
    <property type="entry name" value="SMP30FAMILY"/>
</dbReference>
<evidence type="ECO:0000256" key="1">
    <source>
        <dbReference type="ARBA" id="ARBA00008853"/>
    </source>
</evidence>
<comment type="caution">
    <text evidence="6">The sequence shown here is derived from an EMBL/GenBank/DDBJ whole genome shotgun (WGS) entry which is preliminary data.</text>
</comment>
<organism evidence="6 7">
    <name type="scientific">Hassallia byssoidea VB512170</name>
    <dbReference type="NCBI Taxonomy" id="1304833"/>
    <lineage>
        <taxon>Bacteria</taxon>
        <taxon>Bacillati</taxon>
        <taxon>Cyanobacteriota</taxon>
        <taxon>Cyanophyceae</taxon>
        <taxon>Nostocales</taxon>
        <taxon>Tolypothrichaceae</taxon>
        <taxon>Hassallia</taxon>
    </lineage>
</organism>
<gene>
    <name evidence="6" type="ORF">PI95_007645</name>
</gene>
<dbReference type="Pfam" id="PF08450">
    <property type="entry name" value="SGL"/>
    <property type="match status" value="1"/>
</dbReference>
<name>A0A846H784_9CYAN</name>
<keyword evidence="4" id="KW-0862">Zinc</keyword>
<evidence type="ECO:0000313" key="7">
    <source>
        <dbReference type="Proteomes" id="UP000031549"/>
    </source>
</evidence>
<keyword evidence="7" id="KW-1185">Reference proteome</keyword>
<keyword evidence="4" id="KW-0479">Metal-binding</keyword>
<dbReference type="SUPFAM" id="SSF63829">
    <property type="entry name" value="Calcium-dependent phosphotriesterase"/>
    <property type="match status" value="1"/>
</dbReference>
<evidence type="ECO:0000256" key="3">
    <source>
        <dbReference type="PIRSR" id="PIRSR605511-1"/>
    </source>
</evidence>
<feature type="active site" description="Proton donor/acceptor" evidence="3">
    <location>
        <position position="277"/>
    </location>
</feature>
<dbReference type="GO" id="GO:0016787">
    <property type="term" value="F:hydrolase activity"/>
    <property type="evidence" value="ECO:0007669"/>
    <property type="project" value="UniProtKB-KW"/>
</dbReference>
<feature type="binding site" evidence="4">
    <location>
        <position position="66"/>
    </location>
    <ligand>
        <name>a divalent metal cation</name>
        <dbReference type="ChEBI" id="CHEBI:60240"/>
    </ligand>
</feature>
<keyword evidence="2" id="KW-0378">Hydrolase</keyword>
<reference evidence="6 7" key="1">
    <citation type="journal article" date="2015" name="Genome Announc.">
        <title>Draft Genome Sequence of Cyanobacterium Hassallia byssoidea Strain VB512170, Isolated from Monuments in India.</title>
        <authorList>
            <person name="Singh D."/>
            <person name="Chandrababunaidu M.M."/>
            <person name="Panda A."/>
            <person name="Sen D."/>
            <person name="Bhattacharyya S."/>
            <person name="Adhikary S.P."/>
            <person name="Tripathy S."/>
        </authorList>
    </citation>
    <scope>NUCLEOTIDE SEQUENCE [LARGE SCALE GENOMIC DNA]</scope>
    <source>
        <strain evidence="6 7">VB512170</strain>
    </source>
</reference>
<dbReference type="PANTHER" id="PTHR47572:SF4">
    <property type="entry name" value="LACTONASE DRP35"/>
    <property type="match status" value="1"/>
</dbReference>
<dbReference type="EMBL" id="JTCM02000010">
    <property type="protein sequence ID" value="NEU72450.1"/>
    <property type="molecule type" value="Genomic_DNA"/>
</dbReference>
<comment type="cofactor">
    <cofactor evidence="4">
        <name>Zn(2+)</name>
        <dbReference type="ChEBI" id="CHEBI:29105"/>
    </cofactor>
    <text evidence="4">Binds 1 divalent metal cation per subunit.</text>
</comment>
<accession>A0A846H784</accession>
<dbReference type="AlphaFoldDB" id="A0A846H784"/>
<dbReference type="GO" id="GO:0046872">
    <property type="term" value="F:metal ion binding"/>
    <property type="evidence" value="ECO:0007669"/>
    <property type="project" value="UniProtKB-KW"/>
</dbReference>
<dbReference type="Gene3D" id="2.120.10.30">
    <property type="entry name" value="TolB, C-terminal domain"/>
    <property type="match status" value="1"/>
</dbReference>
<dbReference type="InterPro" id="IPR011042">
    <property type="entry name" value="6-blade_b-propeller_TolB-like"/>
</dbReference>
<feature type="binding site" evidence="4">
    <location>
        <position position="222"/>
    </location>
    <ligand>
        <name>a divalent metal cation</name>
        <dbReference type="ChEBI" id="CHEBI:60240"/>
    </ligand>
</feature>
<dbReference type="InterPro" id="IPR013658">
    <property type="entry name" value="SGL"/>
</dbReference>